<dbReference type="Pfam" id="PF12770">
    <property type="entry name" value="CHAT"/>
    <property type="match status" value="1"/>
</dbReference>
<keyword evidence="4" id="KW-1185">Reference proteome</keyword>
<comment type="caution">
    <text evidence="3">The sequence shown here is derived from an EMBL/GenBank/DDBJ whole genome shotgun (WGS) entry which is preliminary data.</text>
</comment>
<feature type="region of interest" description="Disordered" evidence="1">
    <location>
        <begin position="511"/>
        <end position="557"/>
    </location>
</feature>
<name>A6G3E0_9BACT</name>
<dbReference type="EMBL" id="ABCS01000018">
    <property type="protein sequence ID" value="EDM79547.1"/>
    <property type="molecule type" value="Genomic_DNA"/>
</dbReference>
<sequence length="557" mass="59682">MRSLARTSRHTILVVGSSPGGEPPVAASREYQAIDDTFDRRAGLVAQYRPQSSIEDLRKQILRRCPTIVHFIGHGTPDGELVFVRDDESPQLPPHEAAARAFSTRSTVKCVVLNACNSLEQAQVIARHVSVVIGVRGDRDEWHDEAALAFTRGFYLGINEELSAQQAFALGRDALVDLDVEPELVVLVAAEGASAADIFLHSPPVPGIVDAAVADLDEGATAQLLLIATEGLRALFQQANAARQAGEFERAHGLFRDAHAQALELAKTDDDQAGELEALLGLTQLNYAVSLLHIGEEAKAIDQLIVLAKHVLGSTPSPDVAWRHSLVETLLVVRQPALAAAIVDRWSSVPPIIGAMMAVERGELPLAPGAHMAPRIRAHMALHHDRTGDVDASTELALALLDDDEFEVEVLANAVLVLGRAIVQTAVDSPELHRPLAPERRLQAVLRFSASLTAAHARMPAMAPATRTTLHEIAAEVQRHTFDTHGLVHSLRALGQDVDPRAVTIALAHEKPAPSSAPSINASPQTTRATLSSSGFWSRPTSCSGHQLISQPPTSIG</sequence>
<evidence type="ECO:0000313" key="4">
    <source>
        <dbReference type="Proteomes" id="UP000005801"/>
    </source>
</evidence>
<evidence type="ECO:0000259" key="2">
    <source>
        <dbReference type="Pfam" id="PF12770"/>
    </source>
</evidence>
<reference evidence="3 4" key="1">
    <citation type="submission" date="2007-06" db="EMBL/GenBank/DDBJ databases">
        <authorList>
            <person name="Shimkets L."/>
            <person name="Ferriera S."/>
            <person name="Johnson J."/>
            <person name="Kravitz S."/>
            <person name="Beeson K."/>
            <person name="Sutton G."/>
            <person name="Rogers Y.-H."/>
            <person name="Friedman R."/>
            <person name="Frazier M."/>
            <person name="Venter J.C."/>
        </authorList>
    </citation>
    <scope>NUCLEOTIDE SEQUENCE [LARGE SCALE GENOMIC DNA]</scope>
    <source>
        <strain evidence="3 4">SIR-1</strain>
    </source>
</reference>
<dbReference type="InterPro" id="IPR024983">
    <property type="entry name" value="CHAT_dom"/>
</dbReference>
<evidence type="ECO:0000313" key="3">
    <source>
        <dbReference type="EMBL" id="EDM79547.1"/>
    </source>
</evidence>
<gene>
    <name evidence="3" type="ORF">PPSIR1_21004</name>
</gene>
<dbReference type="STRING" id="391625.PPSIR1_21004"/>
<accession>A6G3E0</accession>
<dbReference type="AlphaFoldDB" id="A6G3E0"/>
<proteinExistence type="predicted"/>
<protein>
    <recommendedName>
        <fullName evidence="2">CHAT domain-containing protein</fullName>
    </recommendedName>
</protein>
<evidence type="ECO:0000256" key="1">
    <source>
        <dbReference type="SAM" id="MobiDB-lite"/>
    </source>
</evidence>
<feature type="compositionally biased region" description="Polar residues" evidence="1">
    <location>
        <begin position="525"/>
        <end position="557"/>
    </location>
</feature>
<feature type="compositionally biased region" description="Low complexity" evidence="1">
    <location>
        <begin position="513"/>
        <end position="524"/>
    </location>
</feature>
<organism evidence="3 4">
    <name type="scientific">Plesiocystis pacifica SIR-1</name>
    <dbReference type="NCBI Taxonomy" id="391625"/>
    <lineage>
        <taxon>Bacteria</taxon>
        <taxon>Pseudomonadati</taxon>
        <taxon>Myxococcota</taxon>
        <taxon>Polyangia</taxon>
        <taxon>Nannocystales</taxon>
        <taxon>Nannocystaceae</taxon>
        <taxon>Plesiocystis</taxon>
    </lineage>
</organism>
<dbReference type="eggNOG" id="COG1672">
    <property type="taxonomic scope" value="Bacteria"/>
</dbReference>
<feature type="domain" description="CHAT" evidence="2">
    <location>
        <begin position="25"/>
        <end position="124"/>
    </location>
</feature>
<dbReference type="Proteomes" id="UP000005801">
    <property type="component" value="Unassembled WGS sequence"/>
</dbReference>